<evidence type="ECO:0000256" key="12">
    <source>
        <dbReference type="ARBA" id="ARBA00038905"/>
    </source>
</evidence>
<evidence type="ECO:0000259" key="17">
    <source>
        <dbReference type="PROSITE" id="PS51462"/>
    </source>
</evidence>
<dbReference type="GO" id="GO:0006281">
    <property type="term" value="P:DNA repair"/>
    <property type="evidence" value="ECO:0007669"/>
    <property type="project" value="UniProtKB-KW"/>
</dbReference>
<keyword evidence="8" id="KW-0460">Magnesium</keyword>
<comment type="similarity">
    <text evidence="2">Belongs to the Nudix hydrolase family.</text>
</comment>
<keyword evidence="3" id="KW-0515">Mutator protein</keyword>
<evidence type="ECO:0000256" key="9">
    <source>
        <dbReference type="ARBA" id="ARBA00023204"/>
    </source>
</evidence>
<evidence type="ECO:0000256" key="6">
    <source>
        <dbReference type="ARBA" id="ARBA00022763"/>
    </source>
</evidence>
<evidence type="ECO:0000256" key="15">
    <source>
        <dbReference type="ARBA" id="ARBA00041979"/>
    </source>
</evidence>
<organism evidence="18 19">
    <name type="scientific">Mariprofundus erugo</name>
    <dbReference type="NCBI Taxonomy" id="2528639"/>
    <lineage>
        <taxon>Bacteria</taxon>
        <taxon>Pseudomonadati</taxon>
        <taxon>Pseudomonadota</taxon>
        <taxon>Candidatius Mariprofundia</taxon>
        <taxon>Mariprofundales</taxon>
        <taxon>Mariprofundaceae</taxon>
        <taxon>Mariprofundus</taxon>
    </lineage>
</organism>
<dbReference type="InterPro" id="IPR047127">
    <property type="entry name" value="MutT-like"/>
</dbReference>
<proteinExistence type="inferred from homology"/>
<feature type="domain" description="Nudix hydrolase" evidence="17">
    <location>
        <begin position="1"/>
        <end position="121"/>
    </location>
</feature>
<comment type="catalytic activity">
    <reaction evidence="11">
        <text>8-oxo-GTP + H2O = 8-oxo-GMP + diphosphate + H(+)</text>
        <dbReference type="Rhea" id="RHEA:67616"/>
        <dbReference type="ChEBI" id="CHEBI:15377"/>
        <dbReference type="ChEBI" id="CHEBI:15378"/>
        <dbReference type="ChEBI" id="CHEBI:33019"/>
        <dbReference type="ChEBI" id="CHEBI:143553"/>
        <dbReference type="ChEBI" id="CHEBI:145694"/>
    </reaction>
</comment>
<comment type="caution">
    <text evidence="18">The sequence shown here is derived from an EMBL/GenBank/DDBJ whole genome shotgun (WGS) entry which is preliminary data.</text>
</comment>
<dbReference type="AlphaFoldDB" id="A0A5R9GVH2"/>
<reference evidence="18 19" key="1">
    <citation type="journal article" date="2019" name="Appl. Environ. Microbiol.">
        <title>Environmental Evidence and Genomic Insight of Iron-oxidizing Bacteria Preference Towards More Corrosion Resistant Stainless Steel at Higher Salinities.</title>
        <authorList>
            <person name="Garrison C.E."/>
            <person name="Price K.A."/>
            <person name="Field E.K."/>
        </authorList>
    </citation>
    <scope>NUCLEOTIDE SEQUENCE [LARGE SCALE GENOMIC DNA]</scope>
    <source>
        <strain evidence="18 19">P3</strain>
    </source>
</reference>
<evidence type="ECO:0000256" key="11">
    <source>
        <dbReference type="ARBA" id="ARBA00036904"/>
    </source>
</evidence>
<dbReference type="GO" id="GO:0044716">
    <property type="term" value="F:8-oxo-GDP phosphatase activity"/>
    <property type="evidence" value="ECO:0007669"/>
    <property type="project" value="TreeGrafter"/>
</dbReference>
<evidence type="ECO:0000256" key="2">
    <source>
        <dbReference type="ARBA" id="ARBA00005582"/>
    </source>
</evidence>
<dbReference type="SUPFAM" id="SSF55811">
    <property type="entry name" value="Nudix"/>
    <property type="match status" value="1"/>
</dbReference>
<dbReference type="GO" id="GO:0044715">
    <property type="term" value="F:8-oxo-dGDP phosphatase activity"/>
    <property type="evidence" value="ECO:0007669"/>
    <property type="project" value="TreeGrafter"/>
</dbReference>
<evidence type="ECO:0000313" key="18">
    <source>
        <dbReference type="EMBL" id="TLS68147.1"/>
    </source>
</evidence>
<name>A0A5R9GVH2_9PROT</name>
<evidence type="ECO:0000256" key="14">
    <source>
        <dbReference type="ARBA" id="ARBA00041592"/>
    </source>
</evidence>
<dbReference type="Pfam" id="PF00293">
    <property type="entry name" value="NUDIX"/>
    <property type="match status" value="1"/>
</dbReference>
<keyword evidence="5" id="KW-0479">Metal-binding</keyword>
<evidence type="ECO:0000256" key="5">
    <source>
        <dbReference type="ARBA" id="ARBA00022723"/>
    </source>
</evidence>
<keyword evidence="4" id="KW-0235">DNA replication</keyword>
<keyword evidence="19" id="KW-1185">Reference proteome</keyword>
<comment type="cofactor">
    <cofactor evidence="1">
        <name>Mg(2+)</name>
        <dbReference type="ChEBI" id="CHEBI:18420"/>
    </cofactor>
</comment>
<dbReference type="GO" id="GO:0046872">
    <property type="term" value="F:metal ion binding"/>
    <property type="evidence" value="ECO:0007669"/>
    <property type="project" value="UniProtKB-KW"/>
</dbReference>
<dbReference type="GO" id="GO:0008413">
    <property type="term" value="F:8-oxo-7,8-dihydroguanosine triphosphate pyrophosphatase activity"/>
    <property type="evidence" value="ECO:0007669"/>
    <property type="project" value="TreeGrafter"/>
</dbReference>
<dbReference type="Proteomes" id="UP000306585">
    <property type="component" value="Unassembled WGS sequence"/>
</dbReference>
<keyword evidence="6" id="KW-0227">DNA damage</keyword>
<evidence type="ECO:0000256" key="7">
    <source>
        <dbReference type="ARBA" id="ARBA00022801"/>
    </source>
</evidence>
<evidence type="ECO:0000256" key="8">
    <source>
        <dbReference type="ARBA" id="ARBA00022842"/>
    </source>
</evidence>
<dbReference type="PANTHER" id="PTHR47707:SF1">
    <property type="entry name" value="NUDIX HYDROLASE FAMILY PROTEIN"/>
    <property type="match status" value="1"/>
</dbReference>
<dbReference type="EC" id="3.6.1.55" evidence="12"/>
<evidence type="ECO:0000256" key="1">
    <source>
        <dbReference type="ARBA" id="ARBA00001946"/>
    </source>
</evidence>
<dbReference type="PRINTS" id="PR00502">
    <property type="entry name" value="NUDIXFAMILY"/>
</dbReference>
<dbReference type="InterPro" id="IPR015797">
    <property type="entry name" value="NUDIX_hydrolase-like_dom_sf"/>
</dbReference>
<evidence type="ECO:0000256" key="16">
    <source>
        <dbReference type="ARBA" id="ARBA00042798"/>
    </source>
</evidence>
<keyword evidence="9" id="KW-0234">DNA repair</keyword>
<evidence type="ECO:0000256" key="3">
    <source>
        <dbReference type="ARBA" id="ARBA00022457"/>
    </source>
</evidence>
<evidence type="ECO:0000256" key="10">
    <source>
        <dbReference type="ARBA" id="ARBA00035861"/>
    </source>
</evidence>
<keyword evidence="7" id="KW-0378">Hydrolase</keyword>
<dbReference type="InterPro" id="IPR020476">
    <property type="entry name" value="Nudix_hydrolase"/>
</dbReference>
<evidence type="ECO:0000256" key="4">
    <source>
        <dbReference type="ARBA" id="ARBA00022705"/>
    </source>
</evidence>
<evidence type="ECO:0000313" key="19">
    <source>
        <dbReference type="Proteomes" id="UP000306585"/>
    </source>
</evidence>
<dbReference type="EMBL" id="VBRY01000003">
    <property type="protein sequence ID" value="TLS68147.1"/>
    <property type="molecule type" value="Genomic_DNA"/>
</dbReference>
<dbReference type="PROSITE" id="PS51462">
    <property type="entry name" value="NUDIX"/>
    <property type="match status" value="1"/>
</dbReference>
<evidence type="ECO:0000256" key="13">
    <source>
        <dbReference type="ARBA" id="ARBA00040794"/>
    </source>
</evidence>
<protein>
    <recommendedName>
        <fullName evidence="13">8-oxo-dGTP diphosphatase</fullName>
        <ecNumber evidence="12">3.6.1.55</ecNumber>
    </recommendedName>
    <alternativeName>
        <fullName evidence="16">7,8-dihydro-8-oxoguanine-triphosphatase</fullName>
    </alternativeName>
    <alternativeName>
        <fullName evidence="15">Mutator protein MutT</fullName>
    </alternativeName>
    <alternativeName>
        <fullName evidence="14">dGTP pyrophosphohydrolase</fullName>
    </alternativeName>
</protein>
<sequence>MVAAFNGCGQLLLLKRDQGRHCGGLWSFPGGKIEAGESAGAAAVRELYEETALVATDWRLLGSHTFTYPDRHLVFTLFSCRCTDPDAAICESEHRWVESAALADFPMPEANSVLVAMLAVAG</sequence>
<dbReference type="RefSeq" id="WP_138238483.1">
    <property type="nucleotide sequence ID" value="NZ_VBRY01000003.1"/>
</dbReference>
<accession>A0A5R9GVH2</accession>
<dbReference type="PANTHER" id="PTHR47707">
    <property type="entry name" value="8-OXO-DGTP DIPHOSPHATASE"/>
    <property type="match status" value="1"/>
</dbReference>
<dbReference type="GO" id="GO:0035539">
    <property type="term" value="F:8-oxo-7,8-dihydrodeoxyguanosine triphosphate pyrophosphatase activity"/>
    <property type="evidence" value="ECO:0007669"/>
    <property type="project" value="UniProtKB-EC"/>
</dbReference>
<dbReference type="InterPro" id="IPR000086">
    <property type="entry name" value="NUDIX_hydrolase_dom"/>
</dbReference>
<dbReference type="GO" id="GO:0006260">
    <property type="term" value="P:DNA replication"/>
    <property type="evidence" value="ECO:0007669"/>
    <property type="project" value="UniProtKB-KW"/>
</dbReference>
<gene>
    <name evidence="18" type="ORF">FEF65_03895</name>
</gene>
<comment type="catalytic activity">
    <reaction evidence="10">
        <text>8-oxo-dGTP + H2O = 8-oxo-dGMP + diphosphate + H(+)</text>
        <dbReference type="Rhea" id="RHEA:31575"/>
        <dbReference type="ChEBI" id="CHEBI:15377"/>
        <dbReference type="ChEBI" id="CHEBI:15378"/>
        <dbReference type="ChEBI" id="CHEBI:33019"/>
        <dbReference type="ChEBI" id="CHEBI:63224"/>
        <dbReference type="ChEBI" id="CHEBI:77896"/>
        <dbReference type="EC" id="3.6.1.55"/>
    </reaction>
</comment>
<dbReference type="Gene3D" id="3.90.79.10">
    <property type="entry name" value="Nucleoside Triphosphate Pyrophosphohydrolase"/>
    <property type="match status" value="1"/>
</dbReference>